<proteinExistence type="predicted"/>
<feature type="transmembrane region" description="Helical" evidence="1">
    <location>
        <begin position="20"/>
        <end position="40"/>
    </location>
</feature>
<feature type="transmembrane region" description="Helical" evidence="1">
    <location>
        <begin position="87"/>
        <end position="109"/>
    </location>
</feature>
<protein>
    <submittedName>
        <fullName evidence="2">Uncharacterized protein</fullName>
    </submittedName>
</protein>
<keyword evidence="1" id="KW-0472">Membrane</keyword>
<sequence>MDEEPEIPAPPPEVPRGRLWGSLVVPPILTVLGTIILALIGSSGMNYGAEVLLMLPIGLVAIIICLVYFILAWRVRYHGRTLVLTSIGYFLGQIILCLCLWYGCCFAVLA</sequence>
<feature type="transmembrane region" description="Helical" evidence="1">
    <location>
        <begin position="52"/>
        <end position="75"/>
    </location>
</feature>
<dbReference type="EMBL" id="AP024702">
    <property type="protein sequence ID" value="BCX48043.1"/>
    <property type="molecule type" value="Genomic_DNA"/>
</dbReference>
<accession>A0ABN6H4N6</accession>
<organism evidence="2 3">
    <name type="scientific">Haloferula helveola</name>
    <dbReference type="NCBI Taxonomy" id="490095"/>
    <lineage>
        <taxon>Bacteria</taxon>
        <taxon>Pseudomonadati</taxon>
        <taxon>Verrucomicrobiota</taxon>
        <taxon>Verrucomicrobiia</taxon>
        <taxon>Verrucomicrobiales</taxon>
        <taxon>Verrucomicrobiaceae</taxon>
        <taxon>Haloferula</taxon>
    </lineage>
</organism>
<reference evidence="2 3" key="1">
    <citation type="submission" date="2021-06" db="EMBL/GenBank/DDBJ databases">
        <title>Complete genome of Haloferula helveola possessing various polysaccharide degrading enzymes.</title>
        <authorList>
            <person name="Takami H."/>
            <person name="Huang C."/>
            <person name="Hamasaki K."/>
        </authorList>
    </citation>
    <scope>NUCLEOTIDE SEQUENCE [LARGE SCALE GENOMIC DNA]</scope>
    <source>
        <strain evidence="2 3">CN-1</strain>
    </source>
</reference>
<dbReference type="Proteomes" id="UP001374893">
    <property type="component" value="Chromosome"/>
</dbReference>
<keyword evidence="1" id="KW-1133">Transmembrane helix</keyword>
<keyword evidence="3" id="KW-1185">Reference proteome</keyword>
<keyword evidence="1" id="KW-0812">Transmembrane</keyword>
<gene>
    <name evidence="2" type="ORF">HAHE_19510</name>
</gene>
<evidence type="ECO:0000313" key="3">
    <source>
        <dbReference type="Proteomes" id="UP001374893"/>
    </source>
</evidence>
<name>A0ABN6H4N6_9BACT</name>
<evidence type="ECO:0000313" key="2">
    <source>
        <dbReference type="EMBL" id="BCX48043.1"/>
    </source>
</evidence>
<dbReference type="RefSeq" id="WP_338690590.1">
    <property type="nucleotide sequence ID" value="NZ_AP024702.1"/>
</dbReference>
<evidence type="ECO:0000256" key="1">
    <source>
        <dbReference type="SAM" id="Phobius"/>
    </source>
</evidence>